<name>A0ABQ8J2B7_DERPT</name>
<organism evidence="2 3">
    <name type="scientific">Dermatophagoides pteronyssinus</name>
    <name type="common">European house dust mite</name>
    <dbReference type="NCBI Taxonomy" id="6956"/>
    <lineage>
        <taxon>Eukaryota</taxon>
        <taxon>Metazoa</taxon>
        <taxon>Ecdysozoa</taxon>
        <taxon>Arthropoda</taxon>
        <taxon>Chelicerata</taxon>
        <taxon>Arachnida</taxon>
        <taxon>Acari</taxon>
        <taxon>Acariformes</taxon>
        <taxon>Sarcoptiformes</taxon>
        <taxon>Astigmata</taxon>
        <taxon>Psoroptidia</taxon>
        <taxon>Analgoidea</taxon>
        <taxon>Pyroglyphidae</taxon>
        <taxon>Dermatophagoidinae</taxon>
        <taxon>Dermatophagoides</taxon>
    </lineage>
</organism>
<evidence type="ECO:0000313" key="2">
    <source>
        <dbReference type="EMBL" id="KAH9416679.1"/>
    </source>
</evidence>
<evidence type="ECO:0000256" key="1">
    <source>
        <dbReference type="SAM" id="MobiDB-lite"/>
    </source>
</evidence>
<protein>
    <submittedName>
        <fullName evidence="2">Uncharacterized protein</fullName>
    </submittedName>
</protein>
<comment type="caution">
    <text evidence="2">The sequence shown here is derived from an EMBL/GenBank/DDBJ whole genome shotgun (WGS) entry which is preliminary data.</text>
</comment>
<dbReference type="EMBL" id="NJHN03000088">
    <property type="protein sequence ID" value="KAH9416679.1"/>
    <property type="molecule type" value="Genomic_DNA"/>
</dbReference>
<reference evidence="2 3" key="1">
    <citation type="journal article" date="2018" name="J. Allergy Clin. Immunol.">
        <title>High-quality assembly of Dermatophagoides pteronyssinus genome and transcriptome reveals a wide range of novel allergens.</title>
        <authorList>
            <person name="Liu X.Y."/>
            <person name="Yang K.Y."/>
            <person name="Wang M.Q."/>
            <person name="Kwok J.S."/>
            <person name="Zeng X."/>
            <person name="Yang Z."/>
            <person name="Xiao X.J."/>
            <person name="Lau C.P."/>
            <person name="Li Y."/>
            <person name="Huang Z.M."/>
            <person name="Ba J.G."/>
            <person name="Yim A.K."/>
            <person name="Ouyang C.Y."/>
            <person name="Ngai S.M."/>
            <person name="Chan T.F."/>
            <person name="Leung E.L."/>
            <person name="Liu L."/>
            <person name="Liu Z.G."/>
            <person name="Tsui S.K."/>
        </authorList>
    </citation>
    <scope>NUCLEOTIDE SEQUENCE [LARGE SCALE GENOMIC DNA]</scope>
    <source>
        <strain evidence="2">Derp</strain>
    </source>
</reference>
<feature type="region of interest" description="Disordered" evidence="1">
    <location>
        <begin position="39"/>
        <end position="59"/>
    </location>
</feature>
<keyword evidence="3" id="KW-1185">Reference proteome</keyword>
<accession>A0ABQ8J2B7</accession>
<dbReference type="Proteomes" id="UP000887458">
    <property type="component" value="Unassembled WGS sequence"/>
</dbReference>
<gene>
    <name evidence="2" type="ORF">DERP_012147</name>
</gene>
<proteinExistence type="predicted"/>
<feature type="region of interest" description="Disordered" evidence="1">
    <location>
        <begin position="1"/>
        <end position="20"/>
    </location>
</feature>
<sequence length="59" mass="6942">MNENIPRSGRRSGKFPSQPNQSFQNLFIIIVILSINNQQQQQNNNNRDNNRNNNRCNIE</sequence>
<reference evidence="2 3" key="2">
    <citation type="journal article" date="2022" name="Mol. Biol. Evol.">
        <title>Comparative Genomics Reveals Insights into the Divergent Evolution of Astigmatic Mites and Household Pest Adaptations.</title>
        <authorList>
            <person name="Xiong Q."/>
            <person name="Wan A.T."/>
            <person name="Liu X."/>
            <person name="Fung C.S."/>
            <person name="Xiao X."/>
            <person name="Malainual N."/>
            <person name="Hou J."/>
            <person name="Wang L."/>
            <person name="Wang M."/>
            <person name="Yang K.Y."/>
            <person name="Cui Y."/>
            <person name="Leung E.L."/>
            <person name="Nong W."/>
            <person name="Shin S.K."/>
            <person name="Au S.W."/>
            <person name="Jeong K.Y."/>
            <person name="Chew F.T."/>
            <person name="Hui J.H."/>
            <person name="Leung T.F."/>
            <person name="Tungtrongchitr A."/>
            <person name="Zhong N."/>
            <person name="Liu Z."/>
            <person name="Tsui S.K."/>
        </authorList>
    </citation>
    <scope>NUCLEOTIDE SEQUENCE [LARGE SCALE GENOMIC DNA]</scope>
    <source>
        <strain evidence="2">Derp</strain>
    </source>
</reference>
<evidence type="ECO:0000313" key="3">
    <source>
        <dbReference type="Proteomes" id="UP000887458"/>
    </source>
</evidence>